<keyword evidence="5" id="KW-0479">Metal-binding</keyword>
<dbReference type="PANTHER" id="PTHR46499">
    <property type="entry name" value="QUEUINE TRNA-RIBOSYLTRANSFERASE"/>
    <property type="match status" value="1"/>
</dbReference>
<name>A0A520MX93_9GAMM</name>
<feature type="active site" description="Proton acceptor" evidence="8">
    <location>
        <position position="89"/>
    </location>
</feature>
<comment type="similarity">
    <text evidence="8">Belongs to the queuine tRNA-ribosyltransferase family.</text>
</comment>
<feature type="domain" description="tRNA-guanine(15) transglycosylase-like" evidence="9">
    <location>
        <begin position="12"/>
        <end position="362"/>
    </location>
</feature>
<evidence type="ECO:0000256" key="1">
    <source>
        <dbReference type="ARBA" id="ARBA00004691"/>
    </source>
</evidence>
<protein>
    <recommendedName>
        <fullName evidence="8">Queuine tRNA-ribosyltransferase</fullName>
        <ecNumber evidence="8">2.4.2.29</ecNumber>
    </recommendedName>
    <alternativeName>
        <fullName evidence="8">Guanine insertion enzyme</fullName>
    </alternativeName>
    <alternativeName>
        <fullName evidence="8">tRNA-guanine transglycosylase</fullName>
    </alternativeName>
</protein>
<evidence type="ECO:0000256" key="2">
    <source>
        <dbReference type="ARBA" id="ARBA00022676"/>
    </source>
</evidence>
<dbReference type="Pfam" id="PF01702">
    <property type="entry name" value="TGT"/>
    <property type="match status" value="1"/>
</dbReference>
<evidence type="ECO:0000313" key="10">
    <source>
        <dbReference type="EMBL" id="RZO25806.1"/>
    </source>
</evidence>
<sequence length="371" mass="41868">MKFKVNNSAEVARESEIQTARGVIHTPAFMPVGTNGTVKGLTINDLNETNSEIILGNTFHLMLRPGDKLIKDLGGLHKFINWNKPILTDSGGFQVWSLGDLAKISEDGVKFSSPYDGKKIFMTPEDSIEIQENLGADIIMAFDECTNYPSTHNEARKSMELSMRWAKRCKIAHKSNSALFGIVQGGMYKDLRHESLDQIIDIDFDGIALGGLSVGESKEEKTEILEFMSDKLSKDKPRYLMGVGTPEDIVEAVRYGIDMFDCVLPTRNARNGQLFTSEGVINIRNAEYKDCDEPIDKNCDSKVSQNYSRAYLNHLQRTNEMLGSMLATYHNIYYYQSLMRDIRNAIKDNLFAKFLKDFYNKRNLDIPAGPI</sequence>
<comment type="subunit">
    <text evidence="8">Homodimer. Within each dimer, one monomer is responsible for RNA recognition and catalysis, while the other monomer binds to the replacement base PreQ1.</text>
</comment>
<dbReference type="NCBIfam" id="TIGR00449">
    <property type="entry name" value="tgt_general"/>
    <property type="match status" value="1"/>
</dbReference>
<comment type="catalytic activity">
    <reaction evidence="7 8">
        <text>7-aminomethyl-7-carbaguanine + guanosine(34) in tRNA = 7-aminomethyl-7-carbaguanosine(34) in tRNA + guanine</text>
        <dbReference type="Rhea" id="RHEA:24104"/>
        <dbReference type="Rhea" id="RHEA-COMP:10341"/>
        <dbReference type="Rhea" id="RHEA-COMP:10342"/>
        <dbReference type="ChEBI" id="CHEBI:16235"/>
        <dbReference type="ChEBI" id="CHEBI:58703"/>
        <dbReference type="ChEBI" id="CHEBI:74269"/>
        <dbReference type="ChEBI" id="CHEBI:82833"/>
        <dbReference type="EC" id="2.4.2.29"/>
    </reaction>
</comment>
<evidence type="ECO:0000256" key="6">
    <source>
        <dbReference type="ARBA" id="ARBA00022785"/>
    </source>
</evidence>
<feature type="region of interest" description="RNA binding" evidence="8">
    <location>
        <begin position="242"/>
        <end position="248"/>
    </location>
</feature>
<dbReference type="InterPro" id="IPR004803">
    <property type="entry name" value="TGT"/>
</dbReference>
<dbReference type="HAMAP" id="MF_00168">
    <property type="entry name" value="Q_tRNA_Tgt"/>
    <property type="match status" value="1"/>
</dbReference>
<feature type="binding site" evidence="8">
    <location>
        <position position="184"/>
    </location>
    <ligand>
        <name>substrate</name>
    </ligand>
</feature>
<dbReference type="GO" id="GO:0005829">
    <property type="term" value="C:cytosol"/>
    <property type="evidence" value="ECO:0007669"/>
    <property type="project" value="TreeGrafter"/>
</dbReference>
<feature type="binding site" evidence="8">
    <location>
        <position position="211"/>
    </location>
    <ligand>
        <name>substrate</name>
    </ligand>
</feature>
<dbReference type="InterPro" id="IPR050076">
    <property type="entry name" value="ArchSynthase1/Queuine_TRR"/>
</dbReference>
<reference evidence="10 11" key="1">
    <citation type="submission" date="2019-02" db="EMBL/GenBank/DDBJ databases">
        <title>Prokaryotic population dynamics and viral predation in marine succession experiment using metagenomics: the confinement effect.</title>
        <authorList>
            <person name="Haro-Moreno J.M."/>
            <person name="Rodriguez-Valera F."/>
            <person name="Lopez-Perez M."/>
        </authorList>
    </citation>
    <scope>NUCLEOTIDE SEQUENCE [LARGE SCALE GENOMIC DNA]</scope>
    <source>
        <strain evidence="10">MED-G162</strain>
    </source>
</reference>
<organism evidence="10 11">
    <name type="scientific">SAR86 cluster bacterium</name>
    <dbReference type="NCBI Taxonomy" id="2030880"/>
    <lineage>
        <taxon>Bacteria</taxon>
        <taxon>Pseudomonadati</taxon>
        <taxon>Pseudomonadota</taxon>
        <taxon>Gammaproteobacteria</taxon>
        <taxon>SAR86 cluster</taxon>
    </lineage>
</organism>
<dbReference type="EC" id="2.4.2.29" evidence="8"/>
<evidence type="ECO:0000259" key="9">
    <source>
        <dbReference type="Pfam" id="PF01702"/>
    </source>
</evidence>
<dbReference type="GO" id="GO:0046872">
    <property type="term" value="F:metal ion binding"/>
    <property type="evidence" value="ECO:0007669"/>
    <property type="project" value="UniProtKB-KW"/>
</dbReference>
<dbReference type="FunFam" id="3.20.20.105:FF:000001">
    <property type="entry name" value="Queuine tRNA-ribosyltransferase"/>
    <property type="match status" value="1"/>
</dbReference>
<dbReference type="Proteomes" id="UP000319384">
    <property type="component" value="Unassembled WGS sequence"/>
</dbReference>
<proteinExistence type="inferred from homology"/>
<evidence type="ECO:0000256" key="4">
    <source>
        <dbReference type="ARBA" id="ARBA00022694"/>
    </source>
</evidence>
<feature type="binding site" evidence="8">
    <location>
        <begin position="89"/>
        <end position="93"/>
    </location>
    <ligand>
        <name>substrate</name>
    </ligand>
</feature>
<comment type="function">
    <text evidence="8">Catalyzes the base-exchange of a guanine (G) residue with the queuine precursor 7-aminomethyl-7-deazaguanine (PreQ1) at position 34 (anticodon wobble position) in tRNAs with GU(N) anticodons (tRNA-Asp, -Asn, -His and -Tyr). Catalysis occurs through a double-displacement mechanism. The nucleophile active site attacks the C1' of nucleotide 34 to detach the guanine base from the RNA, forming a covalent enzyme-RNA intermediate. The proton acceptor active site deprotonates the incoming PreQ1, allowing a nucleophilic attack on the C1' of the ribose to form the product. After dissociation, two additional enzymatic reactions on the tRNA convert PreQ1 to queuine (Q), resulting in the hypermodified nucleoside queuosine (7-(((4,5-cis-dihydroxy-2-cyclopenten-1-yl)amino)methyl)-7-deazaguanosine).</text>
</comment>
<feature type="active site" description="Nucleophile" evidence="8">
    <location>
        <position position="261"/>
    </location>
</feature>
<dbReference type="GO" id="GO:0008479">
    <property type="term" value="F:tRNA-guanosine(34) queuine transglycosylase activity"/>
    <property type="evidence" value="ECO:0007669"/>
    <property type="project" value="UniProtKB-UniRule"/>
</dbReference>
<evidence type="ECO:0000256" key="3">
    <source>
        <dbReference type="ARBA" id="ARBA00022679"/>
    </source>
</evidence>
<dbReference type="InterPro" id="IPR002616">
    <property type="entry name" value="tRNA_ribo_trans-like"/>
</dbReference>
<evidence type="ECO:0000313" key="11">
    <source>
        <dbReference type="Proteomes" id="UP000319384"/>
    </source>
</evidence>
<feature type="region of interest" description="RNA binding; important for wobble base 34 recognition" evidence="8">
    <location>
        <begin position="266"/>
        <end position="270"/>
    </location>
</feature>
<evidence type="ECO:0000256" key="5">
    <source>
        <dbReference type="ARBA" id="ARBA00022723"/>
    </source>
</evidence>
<comment type="caution">
    <text evidence="10">The sequence shown here is derived from an EMBL/GenBank/DDBJ whole genome shotgun (WGS) entry which is preliminary data.</text>
</comment>
<dbReference type="EMBL" id="SHBH01000026">
    <property type="protein sequence ID" value="RZO25806.1"/>
    <property type="molecule type" value="Genomic_DNA"/>
</dbReference>
<dbReference type="SUPFAM" id="SSF51713">
    <property type="entry name" value="tRNA-guanine transglycosylase"/>
    <property type="match status" value="1"/>
</dbReference>
<feature type="binding site" evidence="8">
    <location>
        <position position="143"/>
    </location>
    <ligand>
        <name>substrate</name>
    </ligand>
</feature>
<dbReference type="Gene3D" id="3.20.20.105">
    <property type="entry name" value="Queuine tRNA-ribosyltransferase-like"/>
    <property type="match status" value="1"/>
</dbReference>
<dbReference type="PANTHER" id="PTHR46499:SF1">
    <property type="entry name" value="QUEUINE TRNA-RIBOSYLTRANSFERASE"/>
    <property type="match status" value="1"/>
</dbReference>
<keyword evidence="3 8" id="KW-0808">Transferase</keyword>
<keyword evidence="6 8" id="KW-0671">Queuosine biosynthesis</keyword>
<accession>A0A520MX93</accession>
<dbReference type="UniPathway" id="UPA00392"/>
<gene>
    <name evidence="8" type="primary">tgt</name>
    <name evidence="10" type="ORF">EVA95_03065</name>
</gene>
<dbReference type="GO" id="GO:0008616">
    <property type="term" value="P:tRNA queuosine(34) biosynthetic process"/>
    <property type="evidence" value="ECO:0007669"/>
    <property type="project" value="UniProtKB-UniRule"/>
</dbReference>
<comment type="caution">
    <text evidence="8">Lacks conserved residue(s) required for the propagation of feature annotation.</text>
</comment>
<comment type="pathway">
    <text evidence="1 8">tRNA modification; tRNA-queuosine biosynthesis.</text>
</comment>
<evidence type="ECO:0000256" key="8">
    <source>
        <dbReference type="HAMAP-Rule" id="MF_00168"/>
    </source>
</evidence>
<keyword evidence="4 8" id="KW-0819">tRNA processing</keyword>
<dbReference type="InterPro" id="IPR036511">
    <property type="entry name" value="TGT-like_sf"/>
</dbReference>
<dbReference type="AlphaFoldDB" id="A0A520MX93"/>
<keyword evidence="2 8" id="KW-0328">Glycosyltransferase</keyword>
<dbReference type="NCBIfam" id="TIGR00430">
    <property type="entry name" value="Q_tRNA_tgt"/>
    <property type="match status" value="1"/>
</dbReference>
<evidence type="ECO:0000256" key="7">
    <source>
        <dbReference type="ARBA" id="ARBA00050112"/>
    </source>
</evidence>